<dbReference type="InterPro" id="IPR011662">
    <property type="entry name" value="Secretin/TonB_short_N"/>
</dbReference>
<keyword evidence="4" id="KW-0406">Ion transport</keyword>
<evidence type="ECO:0000256" key="1">
    <source>
        <dbReference type="ARBA" id="ARBA00004571"/>
    </source>
</evidence>
<keyword evidence="4" id="KW-0410">Iron transport</keyword>
<dbReference type="InterPro" id="IPR037066">
    <property type="entry name" value="Plug_dom_sf"/>
</dbReference>
<keyword evidence="16" id="KW-1185">Reference proteome</keyword>
<keyword evidence="3 12" id="KW-1134">Transmembrane beta strand</keyword>
<evidence type="ECO:0000256" key="6">
    <source>
        <dbReference type="ARBA" id="ARBA00022729"/>
    </source>
</evidence>
<dbReference type="InterPro" id="IPR012910">
    <property type="entry name" value="Plug_dom"/>
</dbReference>
<keyword evidence="5 12" id="KW-0812">Transmembrane</keyword>
<evidence type="ECO:0000256" key="7">
    <source>
        <dbReference type="ARBA" id="ARBA00023004"/>
    </source>
</evidence>
<dbReference type="PANTHER" id="PTHR30069:SF29">
    <property type="entry name" value="HEMOGLOBIN AND HEMOGLOBIN-HAPTOGLOBIN-BINDING PROTEIN 1-RELATED"/>
    <property type="match status" value="1"/>
</dbReference>
<dbReference type="Gene3D" id="3.55.50.30">
    <property type="match status" value="1"/>
</dbReference>
<comment type="similarity">
    <text evidence="12 13">Belongs to the TonB-dependent receptor family.</text>
</comment>
<sequence>MKKVYLPVALTCNLLHRFKGLRSLGLAALLSLGTQLPLLAQPQNSSILGTSITLQFKSVSLKDALAHIEKKTSYKFIYNDQQLDGLYNVSYSGSNVQLSDVLAAILHNTNLEYRQVGNSIAISQKAPRQEAKTVKGKITDSQGIALPGASVAIKGTTTGTVTDMDGNYTLKIRNEQDVLVVSYIGFLSKEVAVGNQAMMNIILSEDTNKLNEVVVTALGIEREEKALGYAVTKISGEQLMEARPNNFASALSGKVAGLSLISTGSGPVNTTTIKLRGDNSLNPGKNQALIVLDGVPMNTGLTESGVGNAYGAGSGNDVPIDFGNGISNINPDDIESITVLKGASAAALYGHLAANGALIITTKSGSRNKKGLGVTVNTNISFDDVLKWPDYQYEYGQGTGKQFNEAGELYYSYGASDDGASTGGTSSAYGPKFNGQLYYQYDPTLEGQSPERRLWRPYEDNIKGFWRTGHTVSNNIAIEGGNEKGSARASITHTKNEWIMPNTGFERLNTSLSLNYKVADKLRLNSKVNFAHKQSDNLPATGYNNQSVAYFMIFQNPSIDLAWYEPRWKQGQYQVDQLHPFSSFIDNPYVIAYEMTNSVDNYSTVGNLSATYEVSPKFELMVRSGIDFSNEDRTMQRPYSTANFQKGYYKEQTIFDLQQNTDAMLTYKEKLSSRIDMRAMLGGNIMSQHYKRTEGYVDGLVVPGVYKLSNGINNPMMRTIERNSEVHSVFGLMTFSYDDKIFVDVTARNDWSSKLPVKNSSFFYPSVNTSFVLSDLFRLPRAVSYAKLRLSVADVGNGGDPYQTNKYYIPSEFAGSATADYTLFNPDLKPEMATNYEAGLEYKLFSGRIGMDINFYRNITRNQIVAVPLDQTTGYREAFLNSGKVRNQGVELALTGRLVDLPKLKWNTTVTWSKNQNEVLDLAEGLDGSQVIGYGGNATIIAKVGGTTGDIYGYGFKRTPDGQIIYNKDGLPERPDEIQYIGNAYADWKGGLHNEVSYKNLRFSILLDGQYGGIIYSQTHHKMSEQGKLKHTLAGREEGYIIGAGVVANADGTYSPNETKVNVANYYADYYRRANVESNSFDASYLKLRETRLEFNLPQQLLAKTKFIQGASIAVYGRNLAMITDFPIFDPETAALNGSTALPGVEMGQLPTPRTYGMNVTLKF</sequence>
<dbReference type="Proteomes" id="UP001597094">
    <property type="component" value="Unassembled WGS sequence"/>
</dbReference>
<dbReference type="PROSITE" id="PS52016">
    <property type="entry name" value="TONB_DEPENDENT_REC_3"/>
    <property type="match status" value="1"/>
</dbReference>
<dbReference type="EMBL" id="JBHTLD010000001">
    <property type="protein sequence ID" value="MFD1184585.1"/>
    <property type="molecule type" value="Genomic_DNA"/>
</dbReference>
<keyword evidence="7" id="KW-0408">Iron</keyword>
<dbReference type="Pfam" id="PF13715">
    <property type="entry name" value="CarbopepD_reg_2"/>
    <property type="match status" value="1"/>
</dbReference>
<evidence type="ECO:0000256" key="13">
    <source>
        <dbReference type="RuleBase" id="RU003357"/>
    </source>
</evidence>
<keyword evidence="10" id="KW-0675">Receptor</keyword>
<dbReference type="Gene3D" id="2.170.130.10">
    <property type="entry name" value="TonB-dependent receptor, plug domain"/>
    <property type="match status" value="1"/>
</dbReference>
<evidence type="ECO:0000313" key="15">
    <source>
        <dbReference type="EMBL" id="MFD1184585.1"/>
    </source>
</evidence>
<keyword evidence="2 12" id="KW-0813">Transport</keyword>
<dbReference type="SUPFAM" id="SSF49464">
    <property type="entry name" value="Carboxypeptidase regulatory domain-like"/>
    <property type="match status" value="1"/>
</dbReference>
<evidence type="ECO:0000259" key="14">
    <source>
        <dbReference type="SMART" id="SM00965"/>
    </source>
</evidence>
<evidence type="ECO:0000256" key="10">
    <source>
        <dbReference type="ARBA" id="ARBA00023170"/>
    </source>
</evidence>
<dbReference type="Gene3D" id="2.40.170.20">
    <property type="entry name" value="TonB-dependent receptor, beta-barrel domain"/>
    <property type="match status" value="1"/>
</dbReference>
<organism evidence="15 16">
    <name type="scientific">Pontibacter rugosus</name>
    <dbReference type="NCBI Taxonomy" id="1745966"/>
    <lineage>
        <taxon>Bacteria</taxon>
        <taxon>Pseudomonadati</taxon>
        <taxon>Bacteroidota</taxon>
        <taxon>Cytophagia</taxon>
        <taxon>Cytophagales</taxon>
        <taxon>Hymenobacteraceae</taxon>
        <taxon>Pontibacter</taxon>
    </lineage>
</organism>
<dbReference type="SMART" id="SM00965">
    <property type="entry name" value="STN"/>
    <property type="match status" value="1"/>
</dbReference>
<comment type="caution">
    <text evidence="15">The sequence shown here is derived from an EMBL/GenBank/DDBJ whole genome shotgun (WGS) entry which is preliminary data.</text>
</comment>
<evidence type="ECO:0000256" key="2">
    <source>
        <dbReference type="ARBA" id="ARBA00022448"/>
    </source>
</evidence>
<evidence type="ECO:0000256" key="8">
    <source>
        <dbReference type="ARBA" id="ARBA00023077"/>
    </source>
</evidence>
<feature type="domain" description="Secretin/TonB short N-terminal" evidence="14">
    <location>
        <begin position="74"/>
        <end position="125"/>
    </location>
</feature>
<dbReference type="InterPro" id="IPR000531">
    <property type="entry name" value="Beta-barrel_TonB"/>
</dbReference>
<keyword evidence="8 13" id="KW-0798">TonB box</keyword>
<evidence type="ECO:0000256" key="12">
    <source>
        <dbReference type="PROSITE-ProRule" id="PRU01360"/>
    </source>
</evidence>
<name>A0ABW3SK26_9BACT</name>
<dbReference type="InterPro" id="IPR036942">
    <property type="entry name" value="Beta-barrel_TonB_sf"/>
</dbReference>
<evidence type="ECO:0000256" key="3">
    <source>
        <dbReference type="ARBA" id="ARBA00022452"/>
    </source>
</evidence>
<dbReference type="SUPFAM" id="SSF56935">
    <property type="entry name" value="Porins"/>
    <property type="match status" value="1"/>
</dbReference>
<dbReference type="NCBIfam" id="TIGR04057">
    <property type="entry name" value="SusC_RagA_signa"/>
    <property type="match status" value="1"/>
</dbReference>
<comment type="subcellular location">
    <subcellularLocation>
        <location evidence="1 12">Cell outer membrane</location>
        <topology evidence="1 12">Multi-pass membrane protein</topology>
    </subcellularLocation>
</comment>
<evidence type="ECO:0000256" key="11">
    <source>
        <dbReference type="ARBA" id="ARBA00023237"/>
    </source>
</evidence>
<protein>
    <submittedName>
        <fullName evidence="15">SusC/RagA family TonB-linked outer membrane protein</fullName>
    </submittedName>
</protein>
<reference evidence="16" key="1">
    <citation type="journal article" date="2019" name="Int. J. Syst. Evol. Microbiol.">
        <title>The Global Catalogue of Microorganisms (GCM) 10K type strain sequencing project: providing services to taxonomists for standard genome sequencing and annotation.</title>
        <authorList>
            <consortium name="The Broad Institute Genomics Platform"/>
            <consortium name="The Broad Institute Genome Sequencing Center for Infectious Disease"/>
            <person name="Wu L."/>
            <person name="Ma J."/>
        </authorList>
    </citation>
    <scope>NUCLEOTIDE SEQUENCE [LARGE SCALE GENOMIC DNA]</scope>
    <source>
        <strain evidence="16">JCM 31319</strain>
    </source>
</reference>
<dbReference type="NCBIfam" id="TIGR04056">
    <property type="entry name" value="OMP_RagA_SusC"/>
    <property type="match status" value="1"/>
</dbReference>
<gene>
    <name evidence="15" type="ORF">ACFQ2O_00100</name>
</gene>
<evidence type="ECO:0000256" key="9">
    <source>
        <dbReference type="ARBA" id="ARBA00023136"/>
    </source>
</evidence>
<dbReference type="Pfam" id="PF07715">
    <property type="entry name" value="Plug"/>
    <property type="match status" value="1"/>
</dbReference>
<dbReference type="PANTHER" id="PTHR30069">
    <property type="entry name" value="TONB-DEPENDENT OUTER MEMBRANE RECEPTOR"/>
    <property type="match status" value="1"/>
</dbReference>
<evidence type="ECO:0000256" key="4">
    <source>
        <dbReference type="ARBA" id="ARBA00022496"/>
    </source>
</evidence>
<evidence type="ECO:0000256" key="5">
    <source>
        <dbReference type="ARBA" id="ARBA00022692"/>
    </source>
</evidence>
<dbReference type="RefSeq" id="WP_377521909.1">
    <property type="nucleotide sequence ID" value="NZ_JBHTLD010000001.1"/>
</dbReference>
<dbReference type="InterPro" id="IPR039426">
    <property type="entry name" value="TonB-dep_rcpt-like"/>
</dbReference>
<keyword evidence="11 12" id="KW-0998">Cell outer membrane</keyword>
<dbReference type="Pfam" id="PF00593">
    <property type="entry name" value="TonB_dep_Rec_b-barrel"/>
    <property type="match status" value="1"/>
</dbReference>
<dbReference type="InterPro" id="IPR023996">
    <property type="entry name" value="TonB-dep_OMP_SusC/RagA"/>
</dbReference>
<dbReference type="Pfam" id="PF07660">
    <property type="entry name" value="STN"/>
    <property type="match status" value="1"/>
</dbReference>
<accession>A0ABW3SK26</accession>
<dbReference type="InterPro" id="IPR008969">
    <property type="entry name" value="CarboxyPept-like_regulatory"/>
</dbReference>
<dbReference type="Gene3D" id="2.60.40.1120">
    <property type="entry name" value="Carboxypeptidase-like, regulatory domain"/>
    <property type="match status" value="1"/>
</dbReference>
<evidence type="ECO:0000313" key="16">
    <source>
        <dbReference type="Proteomes" id="UP001597094"/>
    </source>
</evidence>
<proteinExistence type="inferred from homology"/>
<dbReference type="InterPro" id="IPR023997">
    <property type="entry name" value="TonB-dep_OMP_SusC/RagA_CS"/>
</dbReference>
<keyword evidence="9 12" id="KW-0472">Membrane</keyword>
<keyword evidence="6" id="KW-0732">Signal</keyword>